<proteinExistence type="predicted"/>
<evidence type="ECO:0000256" key="1">
    <source>
        <dbReference type="SAM" id="Phobius"/>
    </source>
</evidence>
<evidence type="ECO:0000313" key="2">
    <source>
        <dbReference type="EMBL" id="CAG9323412.1"/>
    </source>
</evidence>
<comment type="caution">
    <text evidence="2">The sequence shown here is derived from an EMBL/GenBank/DDBJ whole genome shotgun (WGS) entry which is preliminary data.</text>
</comment>
<accession>A0AAU9JE48</accession>
<evidence type="ECO:0000313" key="3">
    <source>
        <dbReference type="Proteomes" id="UP001162131"/>
    </source>
</evidence>
<name>A0AAU9JE48_9CILI</name>
<sequence length="189" mass="22723">MEMRKISMVGKFKKKKELIMELFNIAGSLLNDDEYYNSKCLFKHCRKILEKIKHHTQIDYFFIDYYLYMIHNTKLIQIAEKMSLPQGQKTLKVLILLIFLDFIASTYVNWGESHKPKEFLKKTTQISKMAFRSEDHYDGWLCFCKGLINFYVNNFDKADIYFRTSKIYFQSSWPIFISCAYVLLFRIFV</sequence>
<dbReference type="EMBL" id="CAJZBQ010000034">
    <property type="protein sequence ID" value="CAG9323412.1"/>
    <property type="molecule type" value="Genomic_DNA"/>
</dbReference>
<feature type="transmembrane region" description="Helical" evidence="1">
    <location>
        <begin position="167"/>
        <end position="188"/>
    </location>
</feature>
<keyword evidence="3" id="KW-1185">Reference proteome</keyword>
<protein>
    <submittedName>
        <fullName evidence="2">Uncharacterized protein</fullName>
    </submittedName>
</protein>
<reference evidence="2" key="1">
    <citation type="submission" date="2021-09" db="EMBL/GenBank/DDBJ databases">
        <authorList>
            <consortium name="AG Swart"/>
            <person name="Singh M."/>
            <person name="Singh A."/>
            <person name="Seah K."/>
            <person name="Emmerich C."/>
        </authorList>
    </citation>
    <scope>NUCLEOTIDE SEQUENCE</scope>
    <source>
        <strain evidence="2">ATCC30299</strain>
    </source>
</reference>
<keyword evidence="1" id="KW-0472">Membrane</keyword>
<feature type="transmembrane region" description="Helical" evidence="1">
    <location>
        <begin position="91"/>
        <end position="110"/>
    </location>
</feature>
<dbReference type="AlphaFoldDB" id="A0AAU9JE48"/>
<dbReference type="Proteomes" id="UP001162131">
    <property type="component" value="Unassembled WGS sequence"/>
</dbReference>
<gene>
    <name evidence="2" type="ORF">BSTOLATCC_MIC34062</name>
</gene>
<keyword evidence="1" id="KW-0812">Transmembrane</keyword>
<keyword evidence="1" id="KW-1133">Transmembrane helix</keyword>
<organism evidence="2 3">
    <name type="scientific">Blepharisma stoltei</name>
    <dbReference type="NCBI Taxonomy" id="1481888"/>
    <lineage>
        <taxon>Eukaryota</taxon>
        <taxon>Sar</taxon>
        <taxon>Alveolata</taxon>
        <taxon>Ciliophora</taxon>
        <taxon>Postciliodesmatophora</taxon>
        <taxon>Heterotrichea</taxon>
        <taxon>Heterotrichida</taxon>
        <taxon>Blepharismidae</taxon>
        <taxon>Blepharisma</taxon>
    </lineage>
</organism>